<evidence type="ECO:0000313" key="3">
    <source>
        <dbReference type="Proteomes" id="UP000008021"/>
    </source>
</evidence>
<dbReference type="PROSITE" id="PS51257">
    <property type="entry name" value="PROKAR_LIPOPROTEIN"/>
    <property type="match status" value="1"/>
</dbReference>
<proteinExistence type="predicted"/>
<reference evidence="2" key="1">
    <citation type="submission" date="2015-04" db="UniProtKB">
        <authorList>
            <consortium name="EnsemblPlants"/>
        </authorList>
    </citation>
    <scope>IDENTIFICATION</scope>
</reference>
<protein>
    <submittedName>
        <fullName evidence="2">Uncharacterized protein</fullName>
    </submittedName>
</protein>
<dbReference type="HOGENOM" id="CLU_2871295_0_0_1"/>
<dbReference type="AlphaFoldDB" id="A0A0E0DCX1"/>
<name>A0A0E0DCX1_9ORYZ</name>
<keyword evidence="3" id="KW-1185">Reference proteome</keyword>
<feature type="signal peptide" evidence="1">
    <location>
        <begin position="1"/>
        <end position="25"/>
    </location>
</feature>
<dbReference type="Gramene" id="OMERI04G08110.1">
    <property type="protein sequence ID" value="OMERI04G08110.1"/>
    <property type="gene ID" value="OMERI04G08110"/>
</dbReference>
<accession>A0A0E0DCX1</accession>
<evidence type="ECO:0000256" key="1">
    <source>
        <dbReference type="SAM" id="SignalP"/>
    </source>
</evidence>
<keyword evidence="1" id="KW-0732">Signal</keyword>
<organism evidence="2">
    <name type="scientific">Oryza meridionalis</name>
    <dbReference type="NCBI Taxonomy" id="40149"/>
    <lineage>
        <taxon>Eukaryota</taxon>
        <taxon>Viridiplantae</taxon>
        <taxon>Streptophyta</taxon>
        <taxon>Embryophyta</taxon>
        <taxon>Tracheophyta</taxon>
        <taxon>Spermatophyta</taxon>
        <taxon>Magnoliopsida</taxon>
        <taxon>Liliopsida</taxon>
        <taxon>Poales</taxon>
        <taxon>Poaceae</taxon>
        <taxon>BOP clade</taxon>
        <taxon>Oryzoideae</taxon>
        <taxon>Oryzeae</taxon>
        <taxon>Oryzinae</taxon>
        <taxon>Oryza</taxon>
    </lineage>
</organism>
<sequence length="64" mass="6565">MARPAIVVASALLLVLLLIFSTACGAKLFADGHAHYVILCAAMGLLGRLGHVVQRIVVEVGPAG</sequence>
<dbReference type="EnsemblPlants" id="OMERI04G08110.1">
    <property type="protein sequence ID" value="OMERI04G08110.1"/>
    <property type="gene ID" value="OMERI04G08110"/>
</dbReference>
<dbReference type="Proteomes" id="UP000008021">
    <property type="component" value="Chromosome 4"/>
</dbReference>
<reference evidence="2" key="2">
    <citation type="submission" date="2018-05" db="EMBL/GenBank/DDBJ databases">
        <title>OmerRS3 (Oryza meridionalis Reference Sequence Version 3).</title>
        <authorList>
            <person name="Zhang J."/>
            <person name="Kudrna D."/>
            <person name="Lee S."/>
            <person name="Talag J."/>
            <person name="Welchert J."/>
            <person name="Wing R.A."/>
        </authorList>
    </citation>
    <scope>NUCLEOTIDE SEQUENCE [LARGE SCALE GENOMIC DNA]</scope>
    <source>
        <strain evidence="2">cv. OR44</strain>
    </source>
</reference>
<evidence type="ECO:0000313" key="2">
    <source>
        <dbReference type="EnsemblPlants" id="OMERI04G08110.1"/>
    </source>
</evidence>
<feature type="chain" id="PRO_5002356966" evidence="1">
    <location>
        <begin position="26"/>
        <end position="64"/>
    </location>
</feature>